<dbReference type="Proteomes" id="UP000053676">
    <property type="component" value="Unassembled WGS sequence"/>
</dbReference>
<accession>W2TM94</accession>
<sequence>MVRSLVHVHIAQVSIHEDAITASHGTIFHLWFDELQLVFEKQAIHPKYRLGLMVQYVDEAPLYFVLILSLRLFFKNLK</sequence>
<proteinExistence type="predicted"/>
<evidence type="ECO:0000313" key="1">
    <source>
        <dbReference type="EMBL" id="ETN82157.1"/>
    </source>
</evidence>
<protein>
    <submittedName>
        <fullName evidence="1">Uncharacterized protein</fullName>
    </submittedName>
</protein>
<dbReference type="EMBL" id="KI658553">
    <property type="protein sequence ID" value="ETN82157.1"/>
    <property type="molecule type" value="Genomic_DNA"/>
</dbReference>
<reference evidence="2" key="1">
    <citation type="journal article" date="2014" name="Nat. Genet.">
        <title>Genome of the human hookworm Necator americanus.</title>
        <authorList>
            <person name="Tang Y.T."/>
            <person name="Gao X."/>
            <person name="Rosa B.A."/>
            <person name="Abubucker S."/>
            <person name="Hallsworth-Pepin K."/>
            <person name="Martin J."/>
            <person name="Tyagi R."/>
            <person name="Heizer E."/>
            <person name="Zhang X."/>
            <person name="Bhonagiri-Palsikar V."/>
            <person name="Minx P."/>
            <person name="Warren W.C."/>
            <person name="Wang Q."/>
            <person name="Zhan B."/>
            <person name="Hotez P.J."/>
            <person name="Sternberg P.W."/>
            <person name="Dougall A."/>
            <person name="Gaze S.T."/>
            <person name="Mulvenna J."/>
            <person name="Sotillo J."/>
            <person name="Ranganathan S."/>
            <person name="Rabelo E.M."/>
            <person name="Wilson R.K."/>
            <person name="Felgner P.L."/>
            <person name="Bethony J."/>
            <person name="Hawdon J.M."/>
            <person name="Gasser R.B."/>
            <person name="Loukas A."/>
            <person name="Mitreva M."/>
        </authorList>
    </citation>
    <scope>NUCLEOTIDE SEQUENCE [LARGE SCALE GENOMIC DNA]</scope>
</reference>
<gene>
    <name evidence="1" type="ORF">NECAME_17781</name>
</gene>
<dbReference type="KEGG" id="nai:NECAME_17781"/>
<evidence type="ECO:0000313" key="2">
    <source>
        <dbReference type="Proteomes" id="UP000053676"/>
    </source>
</evidence>
<keyword evidence="2" id="KW-1185">Reference proteome</keyword>
<dbReference type="AlphaFoldDB" id="W2TM94"/>
<organism evidence="1 2">
    <name type="scientific">Necator americanus</name>
    <name type="common">Human hookworm</name>
    <dbReference type="NCBI Taxonomy" id="51031"/>
    <lineage>
        <taxon>Eukaryota</taxon>
        <taxon>Metazoa</taxon>
        <taxon>Ecdysozoa</taxon>
        <taxon>Nematoda</taxon>
        <taxon>Chromadorea</taxon>
        <taxon>Rhabditida</taxon>
        <taxon>Rhabditina</taxon>
        <taxon>Rhabditomorpha</taxon>
        <taxon>Strongyloidea</taxon>
        <taxon>Ancylostomatidae</taxon>
        <taxon>Bunostominae</taxon>
        <taxon>Necator</taxon>
    </lineage>
</organism>
<name>W2TM94_NECAM</name>